<dbReference type="RefSeq" id="WP_105912497.1">
    <property type="nucleotide sequence ID" value="NZ_NXGH01000036.1"/>
</dbReference>
<dbReference type="PANTHER" id="PTHR23416:SF23">
    <property type="entry name" value="ACETYLTRANSFERASE C18B11.09C-RELATED"/>
    <property type="match status" value="1"/>
</dbReference>
<keyword evidence="2 3" id="KW-0808">Transferase</keyword>
<comment type="similarity">
    <text evidence="1">Belongs to the transferase hexapeptide repeat family.</text>
</comment>
<evidence type="ECO:0000256" key="2">
    <source>
        <dbReference type="ARBA" id="ARBA00022679"/>
    </source>
</evidence>
<proteinExistence type="inferred from homology"/>
<dbReference type="PANTHER" id="PTHR23416">
    <property type="entry name" value="SIALIC ACID SYNTHASE-RELATED"/>
    <property type="match status" value="1"/>
</dbReference>
<dbReference type="InterPro" id="IPR051159">
    <property type="entry name" value="Hexapeptide_acetyltransf"/>
</dbReference>
<dbReference type="Proteomes" id="UP000238649">
    <property type="component" value="Unassembled WGS sequence"/>
</dbReference>
<organism evidence="3 4">
    <name type="scientific">Aliarcobacter cryaerophilus</name>
    <dbReference type="NCBI Taxonomy" id="28198"/>
    <lineage>
        <taxon>Bacteria</taxon>
        <taxon>Pseudomonadati</taxon>
        <taxon>Campylobacterota</taxon>
        <taxon>Epsilonproteobacteria</taxon>
        <taxon>Campylobacterales</taxon>
        <taxon>Arcobacteraceae</taxon>
        <taxon>Aliarcobacter</taxon>
    </lineage>
</organism>
<protein>
    <submittedName>
        <fullName evidence="3">Maltose acetyltransferase</fullName>
    </submittedName>
</protein>
<evidence type="ECO:0000313" key="4">
    <source>
        <dbReference type="Proteomes" id="UP000238649"/>
    </source>
</evidence>
<accession>A0A2S9SMS6</accession>
<sequence>MKWFFNELKTIYKIDILRFRSKLFLFLFNIVPEFYVLKIFKNLLLKLSGVNLSLLFVYIKNGLYFDNAKSLYLGKGIFINRNVSFEGLGNVFIGDSVQIGPNVQFLTTNHKDRTKDEVADIKIGNNVWIGAGYIILPGSEISGNVNIAAGSIVKGKILDGNLWAGSPAVKKR</sequence>
<dbReference type="SUPFAM" id="SSF51161">
    <property type="entry name" value="Trimeric LpxA-like enzymes"/>
    <property type="match status" value="1"/>
</dbReference>
<dbReference type="GO" id="GO:0008374">
    <property type="term" value="F:O-acyltransferase activity"/>
    <property type="evidence" value="ECO:0007669"/>
    <property type="project" value="TreeGrafter"/>
</dbReference>
<dbReference type="OrthoDB" id="272049at2"/>
<dbReference type="EMBL" id="NXGH01000036">
    <property type="protein sequence ID" value="PRM87879.1"/>
    <property type="molecule type" value="Genomic_DNA"/>
</dbReference>
<comment type="caution">
    <text evidence="3">The sequence shown here is derived from an EMBL/GenBank/DDBJ whole genome shotgun (WGS) entry which is preliminary data.</text>
</comment>
<dbReference type="Gene3D" id="2.160.10.10">
    <property type="entry name" value="Hexapeptide repeat proteins"/>
    <property type="match status" value="1"/>
</dbReference>
<dbReference type="AlphaFoldDB" id="A0A2S9SMS6"/>
<evidence type="ECO:0000313" key="3">
    <source>
        <dbReference type="EMBL" id="PRM87879.1"/>
    </source>
</evidence>
<evidence type="ECO:0000256" key="1">
    <source>
        <dbReference type="ARBA" id="ARBA00007274"/>
    </source>
</evidence>
<reference evidence="3 4" key="1">
    <citation type="submission" date="2017-09" db="EMBL/GenBank/DDBJ databases">
        <title>Reassesment of A. cryaerophilus.</title>
        <authorList>
            <person name="Perez-Cataluna A."/>
            <person name="Collado L."/>
            <person name="Salgado O."/>
            <person name="Lefinanco V."/>
            <person name="Figueras M.J."/>
        </authorList>
    </citation>
    <scope>NUCLEOTIDE SEQUENCE [LARGE SCALE GENOMIC DNA]</scope>
    <source>
        <strain evidence="3 4">LMG 9871</strain>
    </source>
</reference>
<gene>
    <name evidence="3" type="ORF">CJ671_09660</name>
</gene>
<name>A0A2S9SMS6_9BACT</name>
<dbReference type="InterPro" id="IPR011004">
    <property type="entry name" value="Trimer_LpxA-like_sf"/>
</dbReference>